<feature type="compositionally biased region" description="Basic and acidic residues" evidence="1">
    <location>
        <begin position="15"/>
        <end position="35"/>
    </location>
</feature>
<feature type="region of interest" description="Disordered" evidence="1">
    <location>
        <begin position="1"/>
        <end position="36"/>
    </location>
</feature>
<reference evidence="2 3" key="1">
    <citation type="submission" date="2015-01" db="EMBL/GenBank/DDBJ databases">
        <title>Evolution of Trichinella species and genotypes.</title>
        <authorList>
            <person name="Korhonen P.K."/>
            <person name="Edoardo P."/>
            <person name="Giuseppe L.R."/>
            <person name="Gasser R.B."/>
        </authorList>
    </citation>
    <scope>NUCLEOTIDE SEQUENCE [LARGE SCALE GENOMIC DNA]</scope>
    <source>
        <strain evidence="2">ISS37</strain>
    </source>
</reference>
<dbReference type="Proteomes" id="UP000054630">
    <property type="component" value="Unassembled WGS sequence"/>
</dbReference>
<protein>
    <recommendedName>
        <fullName evidence="4">Peptidase A2 domain-containing protein</fullName>
    </recommendedName>
</protein>
<comment type="caution">
    <text evidence="2">The sequence shown here is derived from an EMBL/GenBank/DDBJ whole genome shotgun (WGS) entry which is preliminary data.</text>
</comment>
<dbReference type="AlphaFoldDB" id="A0A0V0RHT1"/>
<dbReference type="EMBL" id="JYDL01000172">
    <property type="protein sequence ID" value="KRX14078.1"/>
    <property type="molecule type" value="Genomic_DNA"/>
</dbReference>
<accession>A0A0V0RHT1</accession>
<evidence type="ECO:0000256" key="1">
    <source>
        <dbReference type="SAM" id="MobiDB-lite"/>
    </source>
</evidence>
<dbReference type="PROSITE" id="PS00141">
    <property type="entry name" value="ASP_PROTEASE"/>
    <property type="match status" value="1"/>
</dbReference>
<evidence type="ECO:0000313" key="3">
    <source>
        <dbReference type="Proteomes" id="UP000054630"/>
    </source>
</evidence>
<dbReference type="InterPro" id="IPR001969">
    <property type="entry name" value="Aspartic_peptidase_AS"/>
</dbReference>
<evidence type="ECO:0008006" key="4">
    <source>
        <dbReference type="Google" id="ProtNLM"/>
    </source>
</evidence>
<dbReference type="GO" id="GO:0006508">
    <property type="term" value="P:proteolysis"/>
    <property type="evidence" value="ECO:0007669"/>
    <property type="project" value="InterPro"/>
</dbReference>
<name>A0A0V0RHT1_9BILA</name>
<proteinExistence type="predicted"/>
<keyword evidence="3" id="KW-1185">Reference proteome</keyword>
<dbReference type="OrthoDB" id="5920525at2759"/>
<organism evidence="2 3">
    <name type="scientific">Trichinella nelsoni</name>
    <dbReference type="NCBI Taxonomy" id="6336"/>
    <lineage>
        <taxon>Eukaryota</taxon>
        <taxon>Metazoa</taxon>
        <taxon>Ecdysozoa</taxon>
        <taxon>Nematoda</taxon>
        <taxon>Enoplea</taxon>
        <taxon>Dorylaimia</taxon>
        <taxon>Trichinellida</taxon>
        <taxon>Trichinellidae</taxon>
        <taxon>Trichinella</taxon>
    </lineage>
</organism>
<dbReference type="GO" id="GO:0004190">
    <property type="term" value="F:aspartic-type endopeptidase activity"/>
    <property type="evidence" value="ECO:0007669"/>
    <property type="project" value="InterPro"/>
</dbReference>
<evidence type="ECO:0000313" key="2">
    <source>
        <dbReference type="EMBL" id="KRX14078.1"/>
    </source>
</evidence>
<sequence length="226" mass="24923">MGHPATSGRSTSGERNSDHSGPKAGKERKTVEPKKAQVNITTTEHGWSRFQVIKAVAYGAHGRKRLVNCLLDTGAERSLLAGEIHPISFCGVGGSRISCQASRLVRLWLSLVSGEHAGERYELDAMTAPVLWEDLWQATVSPKDWPHLQTLNLTREVGELTPVHVIIGLDSYLRFLKRQVIRGGDGDPLAVEIWLGWVICGPAALSRERECRVRCIRTDDRLSAAL</sequence>
<gene>
    <name evidence="2" type="ORF">T07_7023</name>
</gene>